<name>A0A370F9V8_9BURK</name>
<dbReference type="RefSeq" id="WP_114803821.1">
    <property type="nucleotide sequence ID" value="NZ_QQAV01000008.1"/>
</dbReference>
<keyword evidence="1" id="KW-0472">Membrane</keyword>
<sequence>MPRRVVLGDAWRAKRAFGSLFPATRMRSRSGGFTLVELAVVLVISATLMLAGLRLLQLTSASGQVEAAQAEAKAGHDAVVAFALANRRLPCPDLTGNGLEGDCGNGAREGWLPVVSLEMSDRSGTAMLEMRPRYAVFRSAAADLVRPDAAAAADAEQAFVRALKVVALQPFDASQPYTALTPDACARGQANAAFALRVPLDSENRDLTHGTMCFPLTDSISSEPAAGLLAIFSKKG</sequence>
<evidence type="ECO:0000313" key="3">
    <source>
        <dbReference type="Proteomes" id="UP000255265"/>
    </source>
</evidence>
<evidence type="ECO:0000313" key="2">
    <source>
        <dbReference type="EMBL" id="RDI21889.1"/>
    </source>
</evidence>
<dbReference type="AlphaFoldDB" id="A0A370F9V8"/>
<reference evidence="2 3" key="1">
    <citation type="submission" date="2018-07" db="EMBL/GenBank/DDBJ databases">
        <title>Genomic Encyclopedia of Type Strains, Phase IV (KMG-IV): sequencing the most valuable type-strain genomes for metagenomic binning, comparative biology and taxonomic classification.</title>
        <authorList>
            <person name="Goeker M."/>
        </authorList>
    </citation>
    <scope>NUCLEOTIDE SEQUENCE [LARGE SCALE GENOMIC DNA]</scope>
    <source>
        <strain evidence="2 3">DSM 21352</strain>
    </source>
</reference>
<accession>A0A370F9V8</accession>
<dbReference type="Pfam" id="PF07963">
    <property type="entry name" value="N_methyl"/>
    <property type="match status" value="1"/>
</dbReference>
<dbReference type="InterPro" id="IPR012902">
    <property type="entry name" value="N_methyl_site"/>
</dbReference>
<keyword evidence="1" id="KW-0812">Transmembrane</keyword>
<feature type="transmembrane region" description="Helical" evidence="1">
    <location>
        <begin position="35"/>
        <end position="56"/>
    </location>
</feature>
<comment type="caution">
    <text evidence="2">The sequence shown here is derived from an EMBL/GenBank/DDBJ whole genome shotgun (WGS) entry which is preliminary data.</text>
</comment>
<proteinExistence type="predicted"/>
<evidence type="ECO:0000256" key="1">
    <source>
        <dbReference type="SAM" id="Phobius"/>
    </source>
</evidence>
<organism evidence="2 3">
    <name type="scientific">Pseudacidovorax intermedius</name>
    <dbReference type="NCBI Taxonomy" id="433924"/>
    <lineage>
        <taxon>Bacteria</taxon>
        <taxon>Pseudomonadati</taxon>
        <taxon>Pseudomonadota</taxon>
        <taxon>Betaproteobacteria</taxon>
        <taxon>Burkholderiales</taxon>
        <taxon>Comamonadaceae</taxon>
        <taxon>Pseudacidovorax</taxon>
    </lineage>
</organism>
<dbReference type="PROSITE" id="PS00409">
    <property type="entry name" value="PROKAR_NTER_METHYL"/>
    <property type="match status" value="1"/>
</dbReference>
<dbReference type="NCBIfam" id="TIGR02532">
    <property type="entry name" value="IV_pilin_GFxxxE"/>
    <property type="match status" value="1"/>
</dbReference>
<keyword evidence="3" id="KW-1185">Reference proteome</keyword>
<dbReference type="OrthoDB" id="8805956at2"/>
<dbReference type="SUPFAM" id="SSF54523">
    <property type="entry name" value="Pili subunits"/>
    <property type="match status" value="1"/>
</dbReference>
<dbReference type="EMBL" id="QQAV01000008">
    <property type="protein sequence ID" value="RDI21889.1"/>
    <property type="molecule type" value="Genomic_DNA"/>
</dbReference>
<dbReference type="Proteomes" id="UP000255265">
    <property type="component" value="Unassembled WGS sequence"/>
</dbReference>
<keyword evidence="1" id="KW-1133">Transmembrane helix</keyword>
<gene>
    <name evidence="2" type="ORF">DFR41_10813</name>
</gene>
<protein>
    <submittedName>
        <fullName evidence="2">Prepilin-type N-terminal cleavage/methylation domain-containing protein</fullName>
    </submittedName>
</protein>
<dbReference type="InterPro" id="IPR045584">
    <property type="entry name" value="Pilin-like"/>
</dbReference>